<evidence type="ECO:0000313" key="2">
    <source>
        <dbReference type="EMBL" id="KKL87375.1"/>
    </source>
</evidence>
<feature type="domain" description="HTH cro/C1-type" evidence="1">
    <location>
        <begin position="6"/>
        <end position="62"/>
    </location>
</feature>
<dbReference type="SMART" id="SM00530">
    <property type="entry name" value="HTH_XRE"/>
    <property type="match status" value="1"/>
</dbReference>
<dbReference type="InterPro" id="IPR010982">
    <property type="entry name" value="Lambda_DNA-bd_dom_sf"/>
</dbReference>
<proteinExistence type="predicted"/>
<name>A0A0F9I0F8_9ZZZZ</name>
<dbReference type="Pfam" id="PF01381">
    <property type="entry name" value="HTH_3"/>
    <property type="match status" value="1"/>
</dbReference>
<organism evidence="2">
    <name type="scientific">marine sediment metagenome</name>
    <dbReference type="NCBI Taxonomy" id="412755"/>
    <lineage>
        <taxon>unclassified sequences</taxon>
        <taxon>metagenomes</taxon>
        <taxon>ecological metagenomes</taxon>
    </lineage>
</organism>
<comment type="caution">
    <text evidence="2">The sequence shown here is derived from an EMBL/GenBank/DDBJ whole genome shotgun (WGS) entry which is preliminary data.</text>
</comment>
<dbReference type="EMBL" id="LAZR01020852">
    <property type="protein sequence ID" value="KKL87375.1"/>
    <property type="molecule type" value="Genomic_DNA"/>
</dbReference>
<gene>
    <name evidence="2" type="ORF">LCGC14_1935370</name>
</gene>
<protein>
    <recommendedName>
        <fullName evidence="1">HTH cro/C1-type domain-containing protein</fullName>
    </recommendedName>
</protein>
<dbReference type="InterPro" id="IPR001387">
    <property type="entry name" value="Cro/C1-type_HTH"/>
</dbReference>
<dbReference type="Gene3D" id="1.10.260.40">
    <property type="entry name" value="lambda repressor-like DNA-binding domains"/>
    <property type="match status" value="1"/>
</dbReference>
<dbReference type="AlphaFoldDB" id="A0A0F9I0F8"/>
<evidence type="ECO:0000259" key="1">
    <source>
        <dbReference type="PROSITE" id="PS50943"/>
    </source>
</evidence>
<reference evidence="2" key="1">
    <citation type="journal article" date="2015" name="Nature">
        <title>Complex archaea that bridge the gap between prokaryotes and eukaryotes.</title>
        <authorList>
            <person name="Spang A."/>
            <person name="Saw J.H."/>
            <person name="Jorgensen S.L."/>
            <person name="Zaremba-Niedzwiedzka K."/>
            <person name="Martijn J."/>
            <person name="Lind A.E."/>
            <person name="van Eijk R."/>
            <person name="Schleper C."/>
            <person name="Guy L."/>
            <person name="Ettema T.J."/>
        </authorList>
    </citation>
    <scope>NUCLEOTIDE SEQUENCE</scope>
</reference>
<dbReference type="GO" id="GO:0003677">
    <property type="term" value="F:DNA binding"/>
    <property type="evidence" value="ECO:0007669"/>
    <property type="project" value="InterPro"/>
</dbReference>
<dbReference type="SUPFAM" id="SSF47413">
    <property type="entry name" value="lambda repressor-like DNA-binding domains"/>
    <property type="match status" value="1"/>
</dbReference>
<dbReference type="PROSITE" id="PS50943">
    <property type="entry name" value="HTH_CROC1"/>
    <property type="match status" value="1"/>
</dbReference>
<accession>A0A0F9I0F8</accession>
<sequence>MGNTKLKRALRRNKLSEKGAARKLGISQSLINRITKDGFTPGLKTAAKIVAGFDGQLTFDDLLSPADRRARKKLIGVLVDNHTSP</sequence>
<dbReference type="CDD" id="cd00093">
    <property type="entry name" value="HTH_XRE"/>
    <property type="match status" value="1"/>
</dbReference>